<feature type="compositionally biased region" description="Basic and acidic residues" evidence="1">
    <location>
        <begin position="63"/>
        <end position="80"/>
    </location>
</feature>
<dbReference type="Proteomes" id="UP000006591">
    <property type="component" value="Chromosome 8"/>
</dbReference>
<reference evidence="2" key="2">
    <citation type="submission" date="2018-04" db="EMBL/GenBank/DDBJ databases">
        <title>OnivRS2 (Oryza nivara Reference Sequence Version 2).</title>
        <authorList>
            <person name="Zhang J."/>
            <person name="Kudrna D."/>
            <person name="Lee S."/>
            <person name="Talag J."/>
            <person name="Rajasekar S."/>
            <person name="Welchert J."/>
            <person name="Hsing Y.-I."/>
            <person name="Wing R.A."/>
        </authorList>
    </citation>
    <scope>NUCLEOTIDE SEQUENCE [LARGE SCALE GENOMIC DNA]</scope>
    <source>
        <strain evidence="2">SL10</strain>
    </source>
</reference>
<evidence type="ECO:0000313" key="2">
    <source>
        <dbReference type="EnsemblPlants" id="ONIVA08G12860.1"/>
    </source>
</evidence>
<keyword evidence="3" id="KW-1185">Reference proteome</keyword>
<organism evidence="2">
    <name type="scientific">Oryza nivara</name>
    <name type="common">Indian wild rice</name>
    <name type="synonym">Oryza sativa f. spontanea</name>
    <dbReference type="NCBI Taxonomy" id="4536"/>
    <lineage>
        <taxon>Eukaryota</taxon>
        <taxon>Viridiplantae</taxon>
        <taxon>Streptophyta</taxon>
        <taxon>Embryophyta</taxon>
        <taxon>Tracheophyta</taxon>
        <taxon>Spermatophyta</taxon>
        <taxon>Magnoliopsida</taxon>
        <taxon>Liliopsida</taxon>
        <taxon>Poales</taxon>
        <taxon>Poaceae</taxon>
        <taxon>BOP clade</taxon>
        <taxon>Oryzoideae</taxon>
        <taxon>Oryzeae</taxon>
        <taxon>Oryzinae</taxon>
        <taxon>Oryza</taxon>
    </lineage>
</organism>
<proteinExistence type="predicted"/>
<protein>
    <submittedName>
        <fullName evidence="2">Uncharacterized protein</fullName>
    </submittedName>
</protein>
<feature type="compositionally biased region" description="Basic residues" evidence="1">
    <location>
        <begin position="81"/>
        <end position="90"/>
    </location>
</feature>
<dbReference type="Gramene" id="ONIVA08G12860.1">
    <property type="protein sequence ID" value="ONIVA08G12860.1"/>
    <property type="gene ID" value="ONIVA08G12860"/>
</dbReference>
<feature type="compositionally biased region" description="Polar residues" evidence="1">
    <location>
        <begin position="94"/>
        <end position="107"/>
    </location>
</feature>
<evidence type="ECO:0000313" key="3">
    <source>
        <dbReference type="Proteomes" id="UP000006591"/>
    </source>
</evidence>
<name>A0A0E0IAU4_ORYNI</name>
<reference evidence="2" key="1">
    <citation type="submission" date="2015-04" db="UniProtKB">
        <authorList>
            <consortium name="EnsemblPlants"/>
        </authorList>
    </citation>
    <scope>IDENTIFICATION</scope>
    <source>
        <strain evidence="2">SL10</strain>
    </source>
</reference>
<sequence length="107" mass="11979">MLSSSSDDSPENSPTRTTPSREEQKGKTRLVQTMQGMEMLLHQIRAKKATSTRRKTPTSQEDAFGKDEKPTMESNQDKPAKHSTSKKKLVKLPSGSNATRRIQQLAH</sequence>
<dbReference type="HOGENOM" id="CLU_175857_0_0_1"/>
<dbReference type="AlphaFoldDB" id="A0A0E0IAU4"/>
<evidence type="ECO:0000256" key="1">
    <source>
        <dbReference type="SAM" id="MobiDB-lite"/>
    </source>
</evidence>
<dbReference type="EnsemblPlants" id="ONIVA08G12860.1">
    <property type="protein sequence ID" value="ONIVA08G12860.1"/>
    <property type="gene ID" value="ONIVA08G12860"/>
</dbReference>
<feature type="compositionally biased region" description="Basic residues" evidence="1">
    <location>
        <begin position="44"/>
        <end position="56"/>
    </location>
</feature>
<feature type="region of interest" description="Disordered" evidence="1">
    <location>
        <begin position="1"/>
        <end position="107"/>
    </location>
</feature>
<accession>A0A0E0IAU4</accession>